<gene>
    <name evidence="1" type="ORF">CEXT_353081</name>
</gene>
<evidence type="ECO:0000313" key="1">
    <source>
        <dbReference type="EMBL" id="GIY03338.1"/>
    </source>
</evidence>
<comment type="caution">
    <text evidence="1">The sequence shown here is derived from an EMBL/GenBank/DDBJ whole genome shotgun (WGS) entry which is preliminary data.</text>
</comment>
<protein>
    <submittedName>
        <fullName evidence="1">Uncharacterized protein</fullName>
    </submittedName>
</protein>
<dbReference type="EMBL" id="BPLR01005566">
    <property type="protein sequence ID" value="GIY03338.1"/>
    <property type="molecule type" value="Genomic_DNA"/>
</dbReference>
<organism evidence="1 2">
    <name type="scientific">Caerostris extrusa</name>
    <name type="common">Bark spider</name>
    <name type="synonym">Caerostris bankana</name>
    <dbReference type="NCBI Taxonomy" id="172846"/>
    <lineage>
        <taxon>Eukaryota</taxon>
        <taxon>Metazoa</taxon>
        <taxon>Ecdysozoa</taxon>
        <taxon>Arthropoda</taxon>
        <taxon>Chelicerata</taxon>
        <taxon>Arachnida</taxon>
        <taxon>Araneae</taxon>
        <taxon>Araneomorphae</taxon>
        <taxon>Entelegynae</taxon>
        <taxon>Araneoidea</taxon>
        <taxon>Araneidae</taxon>
        <taxon>Caerostris</taxon>
    </lineage>
</organism>
<proteinExistence type="predicted"/>
<accession>A0AAV4Q076</accession>
<evidence type="ECO:0000313" key="2">
    <source>
        <dbReference type="Proteomes" id="UP001054945"/>
    </source>
</evidence>
<dbReference type="Proteomes" id="UP001054945">
    <property type="component" value="Unassembled WGS sequence"/>
</dbReference>
<dbReference type="AlphaFoldDB" id="A0AAV4Q076"/>
<name>A0AAV4Q076_CAEEX</name>
<reference evidence="1 2" key="1">
    <citation type="submission" date="2021-06" db="EMBL/GenBank/DDBJ databases">
        <title>Caerostris extrusa draft genome.</title>
        <authorList>
            <person name="Kono N."/>
            <person name="Arakawa K."/>
        </authorList>
    </citation>
    <scope>NUCLEOTIDE SEQUENCE [LARGE SCALE GENOMIC DNA]</scope>
</reference>
<keyword evidence="2" id="KW-1185">Reference proteome</keyword>
<sequence>MDGVSTSGKCDKWNRMENQVLRISKTLGVIACRNLKFKGRTSAHSMSFPVHENEMYLPPTANTYRNLLFSPNPTTLFTSFQFHTTSLNCRKILIQSPTPAPTPEATFQPPTSRPYNLLVAFCQVRGSLVNKVHFRFFWKRNVYISRKRS</sequence>